<dbReference type="InterPro" id="IPR005467">
    <property type="entry name" value="His_kinase_dom"/>
</dbReference>
<dbReference type="PROSITE" id="PS50110">
    <property type="entry name" value="RESPONSE_REGULATORY"/>
    <property type="match status" value="1"/>
</dbReference>
<reference evidence="18 19" key="1">
    <citation type="submission" date="2019-08" db="EMBL/GenBank/DDBJ databases">
        <title>Seonamhaeicola sediminis sp. nov., isolated from marine sediment.</title>
        <authorList>
            <person name="Cao W.R."/>
        </authorList>
    </citation>
    <scope>NUCLEOTIDE SEQUENCE [LARGE SCALE GENOMIC DNA]</scope>
    <source>
        <strain evidence="18 19">B011</strain>
    </source>
</reference>
<dbReference type="Proteomes" id="UP000323930">
    <property type="component" value="Unassembled WGS sequence"/>
</dbReference>
<evidence type="ECO:0000256" key="9">
    <source>
        <dbReference type="ARBA" id="ARBA00023015"/>
    </source>
</evidence>
<dbReference type="PROSITE" id="PS00041">
    <property type="entry name" value="HTH_ARAC_FAMILY_1"/>
    <property type="match status" value="1"/>
</dbReference>
<evidence type="ECO:0000259" key="17">
    <source>
        <dbReference type="PROSITE" id="PS50110"/>
    </source>
</evidence>
<evidence type="ECO:0000313" key="18">
    <source>
        <dbReference type="EMBL" id="TYA84346.1"/>
    </source>
</evidence>
<dbReference type="InterPro" id="IPR011110">
    <property type="entry name" value="Reg_prop"/>
</dbReference>
<keyword evidence="13" id="KW-1133">Transmembrane helix</keyword>
<dbReference type="InterPro" id="IPR009057">
    <property type="entry name" value="Homeodomain-like_sf"/>
</dbReference>
<dbReference type="FunFam" id="3.30.565.10:FF:000037">
    <property type="entry name" value="Hybrid sensor histidine kinase/response regulator"/>
    <property type="match status" value="1"/>
</dbReference>
<keyword evidence="10" id="KW-0238">DNA-binding</keyword>
<evidence type="ECO:0000256" key="5">
    <source>
        <dbReference type="ARBA" id="ARBA00022741"/>
    </source>
</evidence>
<dbReference type="EC" id="2.7.13.3" evidence="2"/>
<dbReference type="PROSITE" id="PS01124">
    <property type="entry name" value="HTH_ARAC_FAMILY_2"/>
    <property type="match status" value="1"/>
</dbReference>
<dbReference type="CDD" id="cd00082">
    <property type="entry name" value="HisKA"/>
    <property type="match status" value="1"/>
</dbReference>
<dbReference type="GO" id="GO:0005524">
    <property type="term" value="F:ATP binding"/>
    <property type="evidence" value="ECO:0007669"/>
    <property type="project" value="UniProtKB-KW"/>
</dbReference>
<feature type="transmembrane region" description="Helical" evidence="13">
    <location>
        <begin position="788"/>
        <end position="808"/>
    </location>
</feature>
<dbReference type="InterPro" id="IPR013783">
    <property type="entry name" value="Ig-like_fold"/>
</dbReference>
<keyword evidence="19" id="KW-1185">Reference proteome</keyword>
<dbReference type="EMBL" id="VSDQ01000409">
    <property type="protein sequence ID" value="TYA84346.1"/>
    <property type="molecule type" value="Genomic_DNA"/>
</dbReference>
<dbReference type="Pfam" id="PF12833">
    <property type="entry name" value="HTH_18"/>
    <property type="match status" value="1"/>
</dbReference>
<evidence type="ECO:0000313" key="19">
    <source>
        <dbReference type="Proteomes" id="UP000323930"/>
    </source>
</evidence>
<dbReference type="InterPro" id="IPR015943">
    <property type="entry name" value="WD40/YVTN_repeat-like_dom_sf"/>
</dbReference>
<feature type="domain" description="Histidine kinase" evidence="16">
    <location>
        <begin position="845"/>
        <end position="1063"/>
    </location>
</feature>
<dbReference type="SMART" id="SM00388">
    <property type="entry name" value="HisKA"/>
    <property type="match status" value="1"/>
</dbReference>
<dbReference type="InterPro" id="IPR018060">
    <property type="entry name" value="HTH_AraC"/>
</dbReference>
<keyword evidence="9" id="KW-0805">Transcription regulation</keyword>
<dbReference type="Gene3D" id="2.130.10.10">
    <property type="entry name" value="YVTN repeat-like/Quinoprotein amine dehydrogenase"/>
    <property type="match status" value="4"/>
</dbReference>
<dbReference type="Gene3D" id="3.30.565.10">
    <property type="entry name" value="Histidine kinase-like ATPase, C-terminal domain"/>
    <property type="match status" value="1"/>
</dbReference>
<dbReference type="CDD" id="cd17574">
    <property type="entry name" value="REC_OmpR"/>
    <property type="match status" value="1"/>
</dbReference>
<feature type="signal peptide" evidence="14">
    <location>
        <begin position="1"/>
        <end position="21"/>
    </location>
</feature>
<dbReference type="PANTHER" id="PTHR43547:SF2">
    <property type="entry name" value="HYBRID SIGNAL TRANSDUCTION HISTIDINE KINASE C"/>
    <property type="match status" value="1"/>
</dbReference>
<sequence length="1352" mass="153589">MTLYSKIKIFLFLLLAGSTFIASSQSQPVFKKIDQSNNLSNGRVNAIVKESHGFVWIGTNNGLNRYDGNQIKVYNKQNSRINSNQISCLFIDHKSRLWVGTLGGGLCLYKAEEDTFITYRHNSNSPNSIASNEINTIFEDSKGQLWLGTKNGLSLFKESDNIFMSYGHKLNDYNSLSHNDVRSIYEDVKGNLWIGTYGGGLNKFIVEETRFIQATSTKSIASDFIHSMGGVDSKTLIIGTHGGGLLEFDLNTLEFSRSALSDGAPINIVRCIRKDRKGNFWIGTDGNGLFEVNYKNGETNIINSYSYDSLLESSISSNAIYSIFEDENFNVWIGTAWDGVNVLLQNRDFTLLQSTAKEETSVSVLSIYKDRNQSFLGLDGKGLTVLNTNNQFLKRYSKETSKSAGGDYIQFIKKGSNKTYWLGTFVNGLVNFNPETGVYSRFQYEINNNRSLSYDDVRYIVEDASNNLWVATWGGGLNYFDIKTKEFSHYRHVSQDSLSISSDNIISMQKEGNNLWLATFGGGVSLFNTKTKRSKHLKYSESNTNSISSDYLNCILKDSKGNLWIGTAGEGATLYNPKTNTFKRFSENEIINSQSIVSIIEDNTGVIWFSTKQGIFSYNYETNQFENFSSLAGEYHINASFKDDEGLLYFGSSTGLIMFNPASISSKNINPEVKFTGFKLFNEEVPIGETEILQKNIDFQKQVTLKHNLDVITFEFAAMEFPFSKNCEYAIKLDGFDKNWRNIGKERSATYTNLSPGDYELKVKSRGKGSNWGNKATTVKVKVLKPFWLEWWAFVVYGIFIVLAFYVFRKYVVAWEQMKSKLELERLTHEKDIEVYNLKQEFFTNISHEIRTPVTLILASINRIINTDANEGGFKLNAISTLKKNSSHLLNLVNELLDFRKLEQNEIKLKVSQENWVKFCEEIYLSFLETAKQKNISFSFETMSPNMMLWIDRAQMDKVMYNLLSNAFKFTPNNSSIKLALLETEENVTMVLEDTGVGISKKQLSKIFNRFHQSDAIGALQSKGFGLGLSITKEIVALHSGDIQVESKKGEGATFTVILKKGRAHFKEEHLIGKEMDAERIENYLIDTKAYVKKVPADINTHKDETLLIVEDNHDIRAYIADFLSNEFNIIEASDGVEGLEKARNVLPDLIISDVMMPNMNGIKFTQELKTDIITSHIPVILLTARASTMHQMEGFNIGADEYVTKPFNELLLRSRIKNLIRNRVLLHKRFKSEEIVPVSELAKNKADQDFLHRLGRLIESNIDSESLKANFVAKELGMSHSVIYKKLKVLTSMSLVEYVRDYKLKIAKRLLIEKGYTVAEVAYHVGYSDRKYFSKLFKQRFGKNPSSFLRK</sequence>
<evidence type="ECO:0000256" key="7">
    <source>
        <dbReference type="ARBA" id="ARBA00022840"/>
    </source>
</evidence>
<dbReference type="Pfam" id="PF00512">
    <property type="entry name" value="HisKA"/>
    <property type="match status" value="1"/>
</dbReference>
<dbReference type="SMART" id="SM00448">
    <property type="entry name" value="REC"/>
    <property type="match status" value="1"/>
</dbReference>
<evidence type="ECO:0000256" key="3">
    <source>
        <dbReference type="ARBA" id="ARBA00022553"/>
    </source>
</evidence>
<dbReference type="Gene3D" id="1.10.10.60">
    <property type="entry name" value="Homeodomain-like"/>
    <property type="match status" value="1"/>
</dbReference>
<feature type="modified residue" description="4-aspartylphosphate" evidence="12">
    <location>
        <position position="1154"/>
    </location>
</feature>
<dbReference type="InterPro" id="IPR003594">
    <property type="entry name" value="HATPase_dom"/>
</dbReference>
<dbReference type="GO" id="GO:0003700">
    <property type="term" value="F:DNA-binding transcription factor activity"/>
    <property type="evidence" value="ECO:0007669"/>
    <property type="project" value="InterPro"/>
</dbReference>
<evidence type="ECO:0000256" key="12">
    <source>
        <dbReference type="PROSITE-ProRule" id="PRU00169"/>
    </source>
</evidence>
<dbReference type="OrthoDB" id="1522078at2"/>
<dbReference type="GO" id="GO:0000155">
    <property type="term" value="F:phosphorelay sensor kinase activity"/>
    <property type="evidence" value="ECO:0007669"/>
    <property type="project" value="InterPro"/>
</dbReference>
<name>A0A5D0ILH3_9FLAO</name>
<keyword evidence="3 12" id="KW-0597">Phosphoprotein</keyword>
<feature type="domain" description="HTH araC/xylS-type" evidence="15">
    <location>
        <begin position="1253"/>
        <end position="1352"/>
    </location>
</feature>
<dbReference type="SUPFAM" id="SSF55874">
    <property type="entry name" value="ATPase domain of HSP90 chaperone/DNA topoisomerase II/histidine kinase"/>
    <property type="match status" value="1"/>
</dbReference>
<keyword evidence="13" id="KW-0472">Membrane</keyword>
<dbReference type="InterPro" id="IPR018062">
    <property type="entry name" value="HTH_AraC-typ_CS"/>
</dbReference>
<evidence type="ECO:0000256" key="11">
    <source>
        <dbReference type="ARBA" id="ARBA00023163"/>
    </source>
</evidence>
<dbReference type="RefSeq" id="WP_148540856.1">
    <property type="nucleotide sequence ID" value="NZ_VSDQ01000409.1"/>
</dbReference>
<dbReference type="Pfam" id="PF07494">
    <property type="entry name" value="Reg_prop"/>
    <property type="match status" value="6"/>
</dbReference>
<dbReference type="GO" id="GO:0043565">
    <property type="term" value="F:sequence-specific DNA binding"/>
    <property type="evidence" value="ECO:0007669"/>
    <property type="project" value="InterPro"/>
</dbReference>
<dbReference type="PROSITE" id="PS50109">
    <property type="entry name" value="HIS_KIN"/>
    <property type="match status" value="1"/>
</dbReference>
<keyword evidence="4" id="KW-0808">Transferase</keyword>
<evidence type="ECO:0000256" key="13">
    <source>
        <dbReference type="SAM" id="Phobius"/>
    </source>
</evidence>
<evidence type="ECO:0000256" key="4">
    <source>
        <dbReference type="ARBA" id="ARBA00022679"/>
    </source>
</evidence>
<keyword evidence="11" id="KW-0804">Transcription</keyword>
<evidence type="ECO:0000259" key="16">
    <source>
        <dbReference type="PROSITE" id="PS50109"/>
    </source>
</evidence>
<keyword evidence="13" id="KW-0812">Transmembrane</keyword>
<dbReference type="SUPFAM" id="SSF47384">
    <property type="entry name" value="Homodimeric domain of signal transducing histidine kinase"/>
    <property type="match status" value="1"/>
</dbReference>
<accession>A0A5D0ILH3</accession>
<dbReference type="InterPro" id="IPR036097">
    <property type="entry name" value="HisK_dim/P_sf"/>
</dbReference>
<dbReference type="Pfam" id="PF02518">
    <property type="entry name" value="HATPase_c"/>
    <property type="match status" value="1"/>
</dbReference>
<dbReference type="SMART" id="SM00342">
    <property type="entry name" value="HTH_ARAC"/>
    <property type="match status" value="1"/>
</dbReference>
<dbReference type="Gene3D" id="1.10.287.130">
    <property type="match status" value="1"/>
</dbReference>
<keyword evidence="6" id="KW-0418">Kinase</keyword>
<evidence type="ECO:0000256" key="6">
    <source>
        <dbReference type="ARBA" id="ARBA00022777"/>
    </source>
</evidence>
<organism evidence="18 19">
    <name type="scientific">Seonamhaeicola marinus</name>
    <dbReference type="NCBI Taxonomy" id="1912246"/>
    <lineage>
        <taxon>Bacteria</taxon>
        <taxon>Pseudomonadati</taxon>
        <taxon>Bacteroidota</taxon>
        <taxon>Flavobacteriia</taxon>
        <taxon>Flavobacteriales</taxon>
        <taxon>Flavobacteriaceae</taxon>
    </lineage>
</organism>
<evidence type="ECO:0000256" key="1">
    <source>
        <dbReference type="ARBA" id="ARBA00000085"/>
    </source>
</evidence>
<comment type="catalytic activity">
    <reaction evidence="1">
        <text>ATP + protein L-histidine = ADP + protein N-phospho-L-histidine.</text>
        <dbReference type="EC" id="2.7.13.3"/>
    </reaction>
</comment>
<dbReference type="SUPFAM" id="SSF52172">
    <property type="entry name" value="CheY-like"/>
    <property type="match status" value="1"/>
</dbReference>
<dbReference type="PRINTS" id="PR00344">
    <property type="entry name" value="BCTRLSENSOR"/>
</dbReference>
<dbReference type="SMART" id="SM00387">
    <property type="entry name" value="HATPase_c"/>
    <property type="match status" value="1"/>
</dbReference>
<dbReference type="PANTHER" id="PTHR43547">
    <property type="entry name" value="TWO-COMPONENT HISTIDINE KINASE"/>
    <property type="match status" value="1"/>
</dbReference>
<keyword evidence="8" id="KW-0902">Two-component regulatory system</keyword>
<gene>
    <name evidence="18" type="ORF">FUA24_06785</name>
</gene>
<keyword evidence="7" id="KW-0067">ATP-binding</keyword>
<dbReference type="InterPro" id="IPR003661">
    <property type="entry name" value="HisK_dim/P_dom"/>
</dbReference>
<dbReference type="InterPro" id="IPR011123">
    <property type="entry name" value="Y_Y_Y"/>
</dbReference>
<keyword evidence="5" id="KW-0547">Nucleotide-binding</keyword>
<dbReference type="InterPro" id="IPR011006">
    <property type="entry name" value="CheY-like_superfamily"/>
</dbReference>
<protein>
    <recommendedName>
        <fullName evidence="2">histidine kinase</fullName>
        <ecNumber evidence="2">2.7.13.3</ecNumber>
    </recommendedName>
</protein>
<evidence type="ECO:0000256" key="14">
    <source>
        <dbReference type="SAM" id="SignalP"/>
    </source>
</evidence>
<dbReference type="Pfam" id="PF00072">
    <property type="entry name" value="Response_reg"/>
    <property type="match status" value="1"/>
</dbReference>
<evidence type="ECO:0000256" key="8">
    <source>
        <dbReference type="ARBA" id="ARBA00023012"/>
    </source>
</evidence>
<evidence type="ECO:0000256" key="2">
    <source>
        <dbReference type="ARBA" id="ARBA00012438"/>
    </source>
</evidence>
<feature type="chain" id="PRO_5022871718" description="histidine kinase" evidence="14">
    <location>
        <begin position="22"/>
        <end position="1352"/>
    </location>
</feature>
<dbReference type="Pfam" id="PF07495">
    <property type="entry name" value="Y_Y_Y"/>
    <property type="match status" value="1"/>
</dbReference>
<proteinExistence type="predicted"/>
<dbReference type="SUPFAM" id="SSF63829">
    <property type="entry name" value="Calcium-dependent phosphotriesterase"/>
    <property type="match status" value="2"/>
</dbReference>
<dbReference type="InterPro" id="IPR036890">
    <property type="entry name" value="HATPase_C_sf"/>
</dbReference>
<evidence type="ECO:0000256" key="10">
    <source>
        <dbReference type="ARBA" id="ARBA00023125"/>
    </source>
</evidence>
<keyword evidence="14" id="KW-0732">Signal</keyword>
<dbReference type="SUPFAM" id="SSF46689">
    <property type="entry name" value="Homeodomain-like"/>
    <property type="match status" value="1"/>
</dbReference>
<comment type="caution">
    <text evidence="18">The sequence shown here is derived from an EMBL/GenBank/DDBJ whole genome shotgun (WGS) entry which is preliminary data.</text>
</comment>
<dbReference type="InterPro" id="IPR004358">
    <property type="entry name" value="Sig_transdc_His_kin-like_C"/>
</dbReference>
<dbReference type="Gene3D" id="2.60.40.10">
    <property type="entry name" value="Immunoglobulins"/>
    <property type="match status" value="1"/>
</dbReference>
<feature type="domain" description="Response regulatory" evidence="17">
    <location>
        <begin position="1106"/>
        <end position="1221"/>
    </location>
</feature>
<dbReference type="InterPro" id="IPR001789">
    <property type="entry name" value="Sig_transdc_resp-reg_receiver"/>
</dbReference>
<evidence type="ECO:0000259" key="15">
    <source>
        <dbReference type="PROSITE" id="PS01124"/>
    </source>
</evidence>
<dbReference type="Gene3D" id="3.40.50.2300">
    <property type="match status" value="1"/>
</dbReference>